<dbReference type="OrthoDB" id="4851675at2759"/>
<feature type="region of interest" description="Disordered" evidence="1">
    <location>
        <begin position="1"/>
        <end position="26"/>
    </location>
</feature>
<proteinExistence type="predicted"/>
<dbReference type="AlphaFoldDB" id="A0A5Q4BSR7"/>
<sequence length="308" mass="34840">MPYYEYDHTYYDRPPRPNHPRSSSRSPYHLEDLYAALPGELVWAATYPARINRDVPPFMDQSEDREEPPAESRKRREKKSSGPTQTEDGGGGEGSRDATNRGKQTDIKTLAVARRSPSGASPQVAIRLRERRLIETRLLLTQLHSQLETAYNVYKSLDDRFKKHCDTVTSFANTNTLDRVWTDMVQLELRQWESQSEKPADFDSVTAQIGLCLRHLQSAEKERLPPVPGFHEKNAVIERHIGKVIKDVEEIVELAEGAHMNHDACGYLVWSLNRAWASSDPESVVWKGLLGNLPAADKAYAPTNTSSS</sequence>
<protein>
    <submittedName>
        <fullName evidence="2">Uncharacterized protein</fullName>
    </submittedName>
</protein>
<gene>
    <name evidence="2" type="ORF">CSHISOI_05377</name>
</gene>
<evidence type="ECO:0000256" key="1">
    <source>
        <dbReference type="SAM" id="MobiDB-lite"/>
    </source>
</evidence>
<feature type="compositionally biased region" description="Basic and acidic residues" evidence="1">
    <location>
        <begin position="94"/>
        <end position="106"/>
    </location>
</feature>
<evidence type="ECO:0000313" key="3">
    <source>
        <dbReference type="Proteomes" id="UP000326340"/>
    </source>
</evidence>
<dbReference type="Proteomes" id="UP000326340">
    <property type="component" value="Unassembled WGS sequence"/>
</dbReference>
<feature type="region of interest" description="Disordered" evidence="1">
    <location>
        <begin position="54"/>
        <end position="123"/>
    </location>
</feature>
<accession>A0A5Q4BSR7</accession>
<evidence type="ECO:0000313" key="2">
    <source>
        <dbReference type="EMBL" id="TQN70083.1"/>
    </source>
</evidence>
<organism evidence="2 3">
    <name type="scientific">Colletotrichum shisoi</name>
    <dbReference type="NCBI Taxonomy" id="2078593"/>
    <lineage>
        <taxon>Eukaryota</taxon>
        <taxon>Fungi</taxon>
        <taxon>Dikarya</taxon>
        <taxon>Ascomycota</taxon>
        <taxon>Pezizomycotina</taxon>
        <taxon>Sordariomycetes</taxon>
        <taxon>Hypocreomycetidae</taxon>
        <taxon>Glomerellales</taxon>
        <taxon>Glomerellaceae</taxon>
        <taxon>Colletotrichum</taxon>
        <taxon>Colletotrichum destructivum species complex</taxon>
    </lineage>
</organism>
<feature type="compositionally biased region" description="Basic and acidic residues" evidence="1">
    <location>
        <begin position="1"/>
        <end position="15"/>
    </location>
</feature>
<name>A0A5Q4BSR7_9PEZI</name>
<keyword evidence="3" id="KW-1185">Reference proteome</keyword>
<dbReference type="EMBL" id="PUHP01000431">
    <property type="protein sequence ID" value="TQN70083.1"/>
    <property type="molecule type" value="Genomic_DNA"/>
</dbReference>
<reference evidence="2 3" key="1">
    <citation type="journal article" date="2019" name="Sci. Rep.">
        <title>Colletotrichum shisoi sp. nov., an anthracnose pathogen of Perilla frutescens in Japan: molecular phylogenetic, morphological and genomic evidence.</title>
        <authorList>
            <person name="Gan P."/>
            <person name="Tsushima A."/>
            <person name="Hiroyama R."/>
            <person name="Narusaka M."/>
            <person name="Takano Y."/>
            <person name="Narusaka Y."/>
            <person name="Kawaradani M."/>
            <person name="Damm U."/>
            <person name="Shirasu K."/>
        </authorList>
    </citation>
    <scope>NUCLEOTIDE SEQUENCE [LARGE SCALE GENOMIC DNA]</scope>
    <source>
        <strain evidence="2 3">PG-2018a</strain>
    </source>
</reference>
<comment type="caution">
    <text evidence="2">The sequence shown here is derived from an EMBL/GenBank/DDBJ whole genome shotgun (WGS) entry which is preliminary data.</text>
</comment>